<evidence type="ECO:0000256" key="14">
    <source>
        <dbReference type="SAM" id="Coils"/>
    </source>
</evidence>
<dbReference type="InterPro" id="IPR036890">
    <property type="entry name" value="HATPase_C_sf"/>
</dbReference>
<dbReference type="AlphaFoldDB" id="A0A1Y3PU99"/>
<dbReference type="GO" id="GO:0005524">
    <property type="term" value="F:ATP binding"/>
    <property type="evidence" value="ECO:0007669"/>
    <property type="project" value="UniProtKB-KW"/>
</dbReference>
<comment type="caution">
    <text evidence="19">The sequence shown here is derived from an EMBL/GenBank/DDBJ whole genome shotgun (WGS) entry which is preliminary data.</text>
</comment>
<dbReference type="GO" id="GO:0007234">
    <property type="term" value="P:osmosensory signaling via phosphorelay pathway"/>
    <property type="evidence" value="ECO:0007669"/>
    <property type="project" value="TreeGrafter"/>
</dbReference>
<dbReference type="PANTHER" id="PTHR42878">
    <property type="entry name" value="TWO-COMPONENT HISTIDINE KINASE"/>
    <property type="match status" value="1"/>
</dbReference>
<evidence type="ECO:0000313" key="19">
    <source>
        <dbReference type="EMBL" id="OUM89727.1"/>
    </source>
</evidence>
<dbReference type="InterPro" id="IPR036097">
    <property type="entry name" value="HisK_dim/P_sf"/>
</dbReference>
<dbReference type="PRINTS" id="PR00344">
    <property type="entry name" value="BCTRLSENSOR"/>
</dbReference>
<dbReference type="PROSITE" id="PS50885">
    <property type="entry name" value="HAMP"/>
    <property type="match status" value="1"/>
</dbReference>
<keyword evidence="13 15" id="KW-0472">Membrane</keyword>
<evidence type="ECO:0000256" key="4">
    <source>
        <dbReference type="ARBA" id="ARBA00022475"/>
    </source>
</evidence>
<dbReference type="Gene3D" id="1.10.287.130">
    <property type="match status" value="1"/>
</dbReference>
<gene>
    <name evidence="19" type="ORF">BAA01_02910</name>
</gene>
<dbReference type="InterPro" id="IPR005467">
    <property type="entry name" value="His_kinase_dom"/>
</dbReference>
<dbReference type="InterPro" id="IPR003594">
    <property type="entry name" value="HATPase_dom"/>
</dbReference>
<dbReference type="InterPro" id="IPR003660">
    <property type="entry name" value="HAMP_dom"/>
</dbReference>
<dbReference type="Gene3D" id="3.30.450.20">
    <property type="entry name" value="PAS domain"/>
    <property type="match status" value="1"/>
</dbReference>
<keyword evidence="12" id="KW-0902">Two-component regulatory system</keyword>
<dbReference type="PANTHER" id="PTHR42878:SF3">
    <property type="entry name" value="HISTIDINE PROTEIN KINASE SAES"/>
    <property type="match status" value="1"/>
</dbReference>
<dbReference type="GO" id="GO:0030295">
    <property type="term" value="F:protein kinase activator activity"/>
    <property type="evidence" value="ECO:0007669"/>
    <property type="project" value="TreeGrafter"/>
</dbReference>
<keyword evidence="5" id="KW-0597">Phosphoprotein</keyword>
<dbReference type="SUPFAM" id="SSF158472">
    <property type="entry name" value="HAMP domain-like"/>
    <property type="match status" value="1"/>
</dbReference>
<dbReference type="Pfam" id="PF02518">
    <property type="entry name" value="HATPase_c"/>
    <property type="match status" value="1"/>
</dbReference>
<proteinExistence type="predicted"/>
<keyword evidence="11 15" id="KW-1133">Transmembrane helix</keyword>
<keyword evidence="10" id="KW-0067">ATP-binding</keyword>
<comment type="catalytic activity">
    <reaction evidence="1">
        <text>ATP + protein L-histidine = ADP + protein N-phospho-L-histidine.</text>
        <dbReference type="EC" id="2.7.13.3"/>
    </reaction>
</comment>
<feature type="transmembrane region" description="Helical" evidence="15">
    <location>
        <begin position="12"/>
        <end position="34"/>
    </location>
</feature>
<dbReference type="GO" id="GO:0000155">
    <property type="term" value="F:phosphorelay sensor kinase activity"/>
    <property type="evidence" value="ECO:0007669"/>
    <property type="project" value="InterPro"/>
</dbReference>
<dbReference type="CDD" id="cd06225">
    <property type="entry name" value="HAMP"/>
    <property type="match status" value="1"/>
</dbReference>
<keyword evidence="7 15" id="KW-0812">Transmembrane</keyword>
<evidence type="ECO:0000256" key="3">
    <source>
        <dbReference type="ARBA" id="ARBA00012438"/>
    </source>
</evidence>
<dbReference type="Pfam" id="PF00672">
    <property type="entry name" value="HAMP"/>
    <property type="match status" value="1"/>
</dbReference>
<evidence type="ECO:0000256" key="7">
    <source>
        <dbReference type="ARBA" id="ARBA00022692"/>
    </source>
</evidence>
<evidence type="ECO:0000256" key="12">
    <source>
        <dbReference type="ARBA" id="ARBA00023012"/>
    </source>
</evidence>
<feature type="domain" description="Histidine kinase" evidence="16">
    <location>
        <begin position="389"/>
        <end position="607"/>
    </location>
</feature>
<evidence type="ECO:0000256" key="6">
    <source>
        <dbReference type="ARBA" id="ARBA00022679"/>
    </source>
</evidence>
<dbReference type="SUPFAM" id="SSF55874">
    <property type="entry name" value="ATPase domain of HSP90 chaperone/DNA topoisomerase II/histidine kinase"/>
    <property type="match status" value="1"/>
</dbReference>
<dbReference type="Gene3D" id="6.10.340.10">
    <property type="match status" value="1"/>
</dbReference>
<dbReference type="Proteomes" id="UP000196475">
    <property type="component" value="Unassembled WGS sequence"/>
</dbReference>
<sequence length="610" mass="67975">MAFWRGVVVKLWATIIGMVTIVLILLTLLLGQFLEGYYSRQQSDNLLNLAERLAYIFQTYPDKNLAVDTAGHLLEAYQTSLIVHNLHSEKAEFSHFAADPELPQLTTAELLNPEELSHVHRGGTISVHRSLGKAGSSSLFFGSNVSGDILVVAVPYHDQQGQITGSVILYQSLKNLVETTNGAKWYILYAAGIAIIMTTVFAFFLSTRITRPVLQMKKAADQISHGNFQVRVPIRTTDEIGELAKTFNRMAEDLETTIKDLSKEKEQLSSILNSMTDGVFTVDERGKILITNPPVRKMLYHLRHGETEANGEAIGLPEPLIPLYQNVLREGKEQSGDVSANGRTWSVVITPLYRELSEKNQGVRGAVAVLRDVTEERKLDKLRNDFVANISHELRTPIAMLQGYSEAIIDNVVQTEEEQKALVRIIHDESLRMGKLVNELLDLARMESGQLKLQLQKVNIVELCEHVLNKFERMAEESNLLLELVKETPIPAIQADEDRLEQVFTNLVDNALRHTPDGGKVTLRMQALDHEVLIEVEDTGVGIPTEDLPFVFERFYKTDKARTRGKAGTGLGLAIVKNIVEAHGGMITAKSQVGKGTTFSIVLPFEPPQN</sequence>
<protein>
    <recommendedName>
        <fullName evidence="3">histidine kinase</fullName>
        <ecNumber evidence="3">2.7.13.3</ecNumber>
    </recommendedName>
</protein>
<comment type="subcellular location">
    <subcellularLocation>
        <location evidence="2">Cell membrane</location>
        <topology evidence="2">Multi-pass membrane protein</topology>
    </subcellularLocation>
</comment>
<feature type="coiled-coil region" evidence="14">
    <location>
        <begin position="244"/>
        <end position="271"/>
    </location>
</feature>
<evidence type="ECO:0000259" key="16">
    <source>
        <dbReference type="PROSITE" id="PS50109"/>
    </source>
</evidence>
<organism evidence="19 20">
    <name type="scientific">Bacillus thermozeamaize</name>
    <dbReference type="NCBI Taxonomy" id="230954"/>
    <lineage>
        <taxon>Bacteria</taxon>
        <taxon>Bacillati</taxon>
        <taxon>Bacillota</taxon>
        <taxon>Bacilli</taxon>
        <taxon>Bacillales</taxon>
        <taxon>Bacillaceae</taxon>
        <taxon>Bacillus</taxon>
    </lineage>
</organism>
<dbReference type="CDD" id="cd00075">
    <property type="entry name" value="HATPase"/>
    <property type="match status" value="1"/>
</dbReference>
<dbReference type="InterPro" id="IPR004358">
    <property type="entry name" value="Sig_transdc_His_kin-like_C"/>
</dbReference>
<keyword evidence="14" id="KW-0175">Coiled coil</keyword>
<evidence type="ECO:0000259" key="18">
    <source>
        <dbReference type="PROSITE" id="PS50885"/>
    </source>
</evidence>
<feature type="transmembrane region" description="Helical" evidence="15">
    <location>
        <begin position="186"/>
        <end position="205"/>
    </location>
</feature>
<dbReference type="GO" id="GO:0005886">
    <property type="term" value="C:plasma membrane"/>
    <property type="evidence" value="ECO:0007669"/>
    <property type="project" value="UniProtKB-SubCell"/>
</dbReference>
<dbReference type="PROSITE" id="PS50109">
    <property type="entry name" value="HIS_KIN"/>
    <property type="match status" value="1"/>
</dbReference>
<dbReference type="Pfam" id="PF00512">
    <property type="entry name" value="HisKA"/>
    <property type="match status" value="1"/>
</dbReference>
<accession>A0A1Y3PU99</accession>
<reference evidence="20" key="1">
    <citation type="submission" date="2016-06" db="EMBL/GenBank/DDBJ databases">
        <authorList>
            <person name="Nascimento L."/>
            <person name="Pereira R.V."/>
            <person name="Martins L.F."/>
            <person name="Quaggio R.B."/>
            <person name="Silva A.M."/>
            <person name="Setubal J.C."/>
        </authorList>
    </citation>
    <scope>NUCLEOTIDE SEQUENCE [LARGE SCALE GENOMIC DNA]</scope>
</reference>
<evidence type="ECO:0000256" key="15">
    <source>
        <dbReference type="SAM" id="Phobius"/>
    </source>
</evidence>
<name>A0A1Y3PU99_9BACI</name>
<dbReference type="CDD" id="cd00130">
    <property type="entry name" value="PAS"/>
    <property type="match status" value="1"/>
</dbReference>
<evidence type="ECO:0000256" key="1">
    <source>
        <dbReference type="ARBA" id="ARBA00000085"/>
    </source>
</evidence>
<evidence type="ECO:0000256" key="9">
    <source>
        <dbReference type="ARBA" id="ARBA00022777"/>
    </source>
</evidence>
<dbReference type="SMART" id="SM00387">
    <property type="entry name" value="HATPase_c"/>
    <property type="match status" value="1"/>
</dbReference>
<evidence type="ECO:0000259" key="17">
    <source>
        <dbReference type="PROSITE" id="PS50112"/>
    </source>
</evidence>
<dbReference type="InterPro" id="IPR050351">
    <property type="entry name" value="BphY/WalK/GraS-like"/>
</dbReference>
<keyword evidence="9" id="KW-0418">Kinase</keyword>
<evidence type="ECO:0000256" key="5">
    <source>
        <dbReference type="ARBA" id="ARBA00022553"/>
    </source>
</evidence>
<evidence type="ECO:0000256" key="13">
    <source>
        <dbReference type="ARBA" id="ARBA00023136"/>
    </source>
</evidence>
<keyword evidence="6" id="KW-0808">Transferase</keyword>
<dbReference type="InterPro" id="IPR000014">
    <property type="entry name" value="PAS"/>
</dbReference>
<evidence type="ECO:0000313" key="20">
    <source>
        <dbReference type="Proteomes" id="UP000196475"/>
    </source>
</evidence>
<dbReference type="Gene3D" id="3.30.565.10">
    <property type="entry name" value="Histidine kinase-like ATPase, C-terminal domain"/>
    <property type="match status" value="1"/>
</dbReference>
<feature type="domain" description="PAS" evidence="17">
    <location>
        <begin position="264"/>
        <end position="299"/>
    </location>
</feature>
<dbReference type="SMART" id="SM00388">
    <property type="entry name" value="HisKA"/>
    <property type="match status" value="1"/>
</dbReference>
<dbReference type="SMART" id="SM00304">
    <property type="entry name" value="HAMP"/>
    <property type="match status" value="1"/>
</dbReference>
<dbReference type="Pfam" id="PF18698">
    <property type="entry name" value="HisK_sensor"/>
    <property type="match status" value="1"/>
</dbReference>
<evidence type="ECO:0000256" key="8">
    <source>
        <dbReference type="ARBA" id="ARBA00022741"/>
    </source>
</evidence>
<dbReference type="InterPro" id="IPR003661">
    <property type="entry name" value="HisK_dim/P_dom"/>
</dbReference>
<dbReference type="FunFam" id="1.10.287.130:FF:000001">
    <property type="entry name" value="Two-component sensor histidine kinase"/>
    <property type="match status" value="1"/>
</dbReference>
<dbReference type="FunFam" id="3.30.565.10:FF:000006">
    <property type="entry name" value="Sensor histidine kinase WalK"/>
    <property type="match status" value="1"/>
</dbReference>
<dbReference type="GO" id="GO:0000156">
    <property type="term" value="F:phosphorelay response regulator activity"/>
    <property type="evidence" value="ECO:0007669"/>
    <property type="project" value="TreeGrafter"/>
</dbReference>
<dbReference type="CDD" id="cd00082">
    <property type="entry name" value="HisKA"/>
    <property type="match status" value="1"/>
</dbReference>
<keyword evidence="8" id="KW-0547">Nucleotide-binding</keyword>
<feature type="domain" description="HAMP" evidence="18">
    <location>
        <begin position="207"/>
        <end position="259"/>
    </location>
</feature>
<evidence type="ECO:0000256" key="10">
    <source>
        <dbReference type="ARBA" id="ARBA00022840"/>
    </source>
</evidence>
<dbReference type="SUPFAM" id="SSF47384">
    <property type="entry name" value="Homodimeric domain of signal transducing histidine kinase"/>
    <property type="match status" value="1"/>
</dbReference>
<dbReference type="SUPFAM" id="SSF55785">
    <property type="entry name" value="PYP-like sensor domain (PAS domain)"/>
    <property type="match status" value="1"/>
</dbReference>
<dbReference type="EMBL" id="LZRT01000036">
    <property type="protein sequence ID" value="OUM89727.1"/>
    <property type="molecule type" value="Genomic_DNA"/>
</dbReference>
<dbReference type="EC" id="2.7.13.3" evidence="3"/>
<dbReference type="InterPro" id="IPR035965">
    <property type="entry name" value="PAS-like_dom_sf"/>
</dbReference>
<keyword evidence="4" id="KW-1003">Cell membrane</keyword>
<dbReference type="InterPro" id="IPR041328">
    <property type="entry name" value="HisK_sensor"/>
</dbReference>
<dbReference type="PROSITE" id="PS50112">
    <property type="entry name" value="PAS"/>
    <property type="match status" value="1"/>
</dbReference>
<evidence type="ECO:0000256" key="11">
    <source>
        <dbReference type="ARBA" id="ARBA00022989"/>
    </source>
</evidence>
<evidence type="ECO:0000256" key="2">
    <source>
        <dbReference type="ARBA" id="ARBA00004651"/>
    </source>
</evidence>